<evidence type="ECO:0000313" key="2">
    <source>
        <dbReference type="Proteomes" id="UP000642094"/>
    </source>
</evidence>
<sequence length="48" mass="6073">MSTSKQYIPSEKYRQMLVQDANRRFQEWHNRFLSYQQAYLEDMNKRKK</sequence>
<evidence type="ECO:0000313" key="1">
    <source>
        <dbReference type="EMBL" id="MBD2188089.1"/>
    </source>
</evidence>
<accession>A0ABR7ZWD7</accession>
<keyword evidence="2" id="KW-1185">Reference proteome</keyword>
<protein>
    <submittedName>
        <fullName evidence="1">Uncharacterized protein</fullName>
    </submittedName>
</protein>
<dbReference type="EMBL" id="JACJQB010000011">
    <property type="protein sequence ID" value="MBD2188089.1"/>
    <property type="molecule type" value="Genomic_DNA"/>
</dbReference>
<proteinExistence type="predicted"/>
<name>A0ABR7ZWD7_9CYAN</name>
<gene>
    <name evidence="1" type="ORF">H6F41_08025</name>
</gene>
<organism evidence="1 2">
    <name type="scientific">Pseudanabaena mucicola FACHB-723</name>
    <dbReference type="NCBI Taxonomy" id="2692860"/>
    <lineage>
        <taxon>Bacteria</taxon>
        <taxon>Bacillati</taxon>
        <taxon>Cyanobacteriota</taxon>
        <taxon>Cyanophyceae</taxon>
        <taxon>Pseudanabaenales</taxon>
        <taxon>Pseudanabaenaceae</taxon>
        <taxon>Pseudanabaena</taxon>
    </lineage>
</organism>
<reference evidence="1 2" key="1">
    <citation type="journal article" date="2020" name="ISME J.">
        <title>Comparative genomics reveals insights into cyanobacterial evolution and habitat adaptation.</title>
        <authorList>
            <person name="Chen M.Y."/>
            <person name="Teng W.K."/>
            <person name="Zhao L."/>
            <person name="Hu C.X."/>
            <person name="Zhou Y.K."/>
            <person name="Han B.P."/>
            <person name="Song L.R."/>
            <person name="Shu W.S."/>
        </authorList>
    </citation>
    <scope>NUCLEOTIDE SEQUENCE [LARGE SCALE GENOMIC DNA]</scope>
    <source>
        <strain evidence="1 2">FACHB-723</strain>
    </source>
</reference>
<comment type="caution">
    <text evidence="1">The sequence shown here is derived from an EMBL/GenBank/DDBJ whole genome shotgun (WGS) entry which is preliminary data.</text>
</comment>
<dbReference type="Proteomes" id="UP000642094">
    <property type="component" value="Unassembled WGS sequence"/>
</dbReference>
<dbReference type="RefSeq" id="WP_190402948.1">
    <property type="nucleotide sequence ID" value="NZ_JACJQB010000011.1"/>
</dbReference>